<dbReference type="GO" id="GO:0005524">
    <property type="term" value="F:ATP binding"/>
    <property type="evidence" value="ECO:0007669"/>
    <property type="project" value="UniProtKB-KW"/>
</dbReference>
<dbReference type="GO" id="GO:0102043">
    <property type="term" value="F:isopentenyl phosphate kinase activity"/>
    <property type="evidence" value="ECO:0007669"/>
    <property type="project" value="UniProtKB-EC"/>
</dbReference>
<protein>
    <recommendedName>
        <fullName evidence="3 10">Isopentenyl phosphate kinase</fullName>
        <shortName evidence="10">IPK</shortName>
        <ecNumber evidence="2 10">2.7.4.26</ecNumber>
    </recommendedName>
</protein>
<dbReference type="KEGG" id="mend:L6E24_04790"/>
<feature type="site" description="Transition state stabilizer" evidence="12">
    <location>
        <position position="19"/>
    </location>
</feature>
<keyword evidence="15" id="KW-1185">Reference proteome</keyword>
<dbReference type="Pfam" id="PF00696">
    <property type="entry name" value="AA_kinase"/>
    <property type="match status" value="1"/>
</dbReference>
<dbReference type="GO" id="GO:0005829">
    <property type="term" value="C:cytosol"/>
    <property type="evidence" value="ECO:0007669"/>
    <property type="project" value="TreeGrafter"/>
</dbReference>
<dbReference type="CDD" id="cd04241">
    <property type="entry name" value="AAK_FomA-like"/>
    <property type="match status" value="1"/>
</dbReference>
<name>A0A9E7PP05_9EURY</name>
<proteinExistence type="inferred from homology"/>
<dbReference type="Gene3D" id="3.40.1160.10">
    <property type="entry name" value="Acetylglutamate kinase-like"/>
    <property type="match status" value="1"/>
</dbReference>
<dbReference type="EMBL" id="CP096115">
    <property type="protein sequence ID" value="UUX93445.1"/>
    <property type="molecule type" value="Genomic_DNA"/>
</dbReference>
<dbReference type="EC" id="2.7.4.26" evidence="2 10"/>
<evidence type="ECO:0000256" key="1">
    <source>
        <dbReference type="ARBA" id="ARBA00010540"/>
    </source>
</evidence>
<dbReference type="AlphaFoldDB" id="A0A9E7PP05"/>
<feature type="binding site" evidence="11">
    <location>
        <position position="52"/>
    </location>
    <ligand>
        <name>ATP</name>
        <dbReference type="ChEBI" id="CHEBI:30616"/>
    </ligand>
</feature>
<dbReference type="InterPro" id="IPR024192">
    <property type="entry name" value="Fosfomycin_R_FomA-type"/>
</dbReference>
<evidence type="ECO:0000259" key="13">
    <source>
        <dbReference type="Pfam" id="PF00696"/>
    </source>
</evidence>
<evidence type="ECO:0000256" key="6">
    <source>
        <dbReference type="ARBA" id="ARBA00022777"/>
    </source>
</evidence>
<comment type="subunit">
    <text evidence="10">Homodimer.</text>
</comment>
<dbReference type="NCBIfam" id="NF040647">
    <property type="entry name" value="IPPK_Arch"/>
    <property type="match status" value="1"/>
</dbReference>
<dbReference type="Proteomes" id="UP001060368">
    <property type="component" value="Chromosome"/>
</dbReference>
<dbReference type="RefSeq" id="WP_257743583.1">
    <property type="nucleotide sequence ID" value="NZ_CP096115.1"/>
</dbReference>
<comment type="catalytic activity">
    <reaction evidence="9 10">
        <text>isopentenyl phosphate + ATP = isopentenyl diphosphate + ADP</text>
        <dbReference type="Rhea" id="RHEA:33963"/>
        <dbReference type="ChEBI" id="CHEBI:30616"/>
        <dbReference type="ChEBI" id="CHEBI:65078"/>
        <dbReference type="ChEBI" id="CHEBI:128769"/>
        <dbReference type="ChEBI" id="CHEBI:456216"/>
        <dbReference type="EC" id="2.7.4.26"/>
    </reaction>
</comment>
<keyword evidence="5 10" id="KW-0547">Nucleotide-binding</keyword>
<evidence type="ECO:0000256" key="12">
    <source>
        <dbReference type="PIRSR" id="PIRSR016496-2"/>
    </source>
</evidence>
<evidence type="ECO:0000313" key="15">
    <source>
        <dbReference type="Proteomes" id="UP001060368"/>
    </source>
</evidence>
<feature type="binding site" evidence="11">
    <location>
        <begin position="10"/>
        <end position="14"/>
    </location>
    <ligand>
        <name>ATP</name>
        <dbReference type="ChEBI" id="CHEBI:30616"/>
    </ligand>
</feature>
<keyword evidence="7 10" id="KW-0067">ATP-binding</keyword>
<feature type="binding site" evidence="11">
    <location>
        <position position="56"/>
    </location>
    <ligand>
        <name>substrate</name>
    </ligand>
</feature>
<dbReference type="GO" id="GO:0016301">
    <property type="term" value="F:kinase activity"/>
    <property type="evidence" value="ECO:0007669"/>
    <property type="project" value="UniProtKB-KW"/>
</dbReference>
<feature type="binding site" evidence="11">
    <location>
        <position position="214"/>
    </location>
    <ligand>
        <name>ATP</name>
        <dbReference type="ChEBI" id="CHEBI:30616"/>
    </ligand>
</feature>
<accession>A0A9E7PP05</accession>
<organism evidence="14 15">
    <name type="scientific">Methanoplanus endosymbiosus</name>
    <dbReference type="NCBI Taxonomy" id="33865"/>
    <lineage>
        <taxon>Archaea</taxon>
        <taxon>Methanobacteriati</taxon>
        <taxon>Methanobacteriota</taxon>
        <taxon>Stenosarchaea group</taxon>
        <taxon>Methanomicrobia</taxon>
        <taxon>Methanomicrobiales</taxon>
        <taxon>Methanomicrobiaceae</taxon>
        <taxon>Methanoplanus</taxon>
    </lineage>
</organism>
<keyword evidence="4 10" id="KW-0808">Transferase</keyword>
<dbReference type="SUPFAM" id="SSF53633">
    <property type="entry name" value="Carbamate kinase-like"/>
    <property type="match status" value="1"/>
</dbReference>
<evidence type="ECO:0000256" key="4">
    <source>
        <dbReference type="ARBA" id="ARBA00022679"/>
    </source>
</evidence>
<evidence type="ECO:0000256" key="5">
    <source>
        <dbReference type="ARBA" id="ARBA00022741"/>
    </source>
</evidence>
<dbReference type="PANTHER" id="PTHR43654:SF1">
    <property type="entry name" value="ISOPENTENYL PHOSPHATE KINASE"/>
    <property type="match status" value="1"/>
</dbReference>
<dbReference type="InterPro" id="IPR001048">
    <property type="entry name" value="Asp/Glu/Uridylate_kinase"/>
</dbReference>
<evidence type="ECO:0000256" key="3">
    <source>
        <dbReference type="ARBA" id="ARBA00017267"/>
    </source>
</evidence>
<feature type="binding site" evidence="11">
    <location>
        <position position="210"/>
    </location>
    <ligand>
        <name>ATP</name>
        <dbReference type="ChEBI" id="CHEBI:30616"/>
    </ligand>
</feature>
<comment type="similarity">
    <text evidence="1 10">Belongs to the isopentenyl phosphate kinase family.</text>
</comment>
<dbReference type="GeneID" id="74306988"/>
<keyword evidence="8" id="KW-0414">Isoprene biosynthesis</keyword>
<feature type="binding site" evidence="11">
    <location>
        <position position="51"/>
    </location>
    <ligand>
        <name>substrate</name>
    </ligand>
</feature>
<dbReference type="GO" id="GO:0016114">
    <property type="term" value="P:terpenoid biosynthetic process"/>
    <property type="evidence" value="ECO:0007669"/>
    <property type="project" value="TreeGrafter"/>
</dbReference>
<evidence type="ECO:0000256" key="7">
    <source>
        <dbReference type="ARBA" id="ARBA00022840"/>
    </source>
</evidence>
<gene>
    <name evidence="14" type="ORF">L6E24_04790</name>
</gene>
<feature type="domain" description="Aspartate/glutamate/uridylate kinase" evidence="13">
    <location>
        <begin position="6"/>
        <end position="231"/>
    </location>
</feature>
<evidence type="ECO:0000256" key="8">
    <source>
        <dbReference type="ARBA" id="ARBA00023229"/>
    </source>
</evidence>
<comment type="function">
    <text evidence="10">Catalyzes the formation of isopentenyl diphosphate (IPP), the building block of all isoprenoids.</text>
</comment>
<dbReference type="PANTHER" id="PTHR43654">
    <property type="entry name" value="GLUTAMATE 5-KINASE"/>
    <property type="match status" value="1"/>
</dbReference>
<feature type="binding site" evidence="11">
    <location>
        <position position="154"/>
    </location>
    <ligand>
        <name>substrate</name>
    </ligand>
</feature>
<sequence length="254" mass="26879">MTVREVIILKLGGSVITDKSGRCMIDEERISAVAKEISVRKEIFPVIIHGAGSCGHPEAKEHHIDKGLDPNNKSGIFITHAAVRKLNERVVDALRASGVEAVGIHPLDACTAKNGRLISFELGPVEMLVRHGIVPVLHGDVVMDLGQGACIVSGDQLVSYLAGNMAVDRIGLATNVSGVLKDGSVIETIDSESIADLTFNDSGNTDVTGGMKGKIEELLLLSEAGITSSIFHIDRLGDFLDGRSHGGTVVTKSR</sequence>
<dbReference type="InterPro" id="IPR001057">
    <property type="entry name" value="Glu/AcGlu_kinase"/>
</dbReference>
<evidence type="ECO:0000256" key="2">
    <source>
        <dbReference type="ARBA" id="ARBA00012908"/>
    </source>
</evidence>
<evidence type="ECO:0000256" key="9">
    <source>
        <dbReference type="ARBA" id="ARBA00049063"/>
    </source>
</evidence>
<keyword evidence="6 10" id="KW-0418">Kinase</keyword>
<dbReference type="PIRSF" id="PIRSF016496">
    <property type="entry name" value="Kin_FomA"/>
    <property type="match status" value="1"/>
</dbReference>
<reference evidence="14" key="1">
    <citation type="submission" date="2022-04" db="EMBL/GenBank/DDBJ databases">
        <title>Complete genome of Methanoplanus endosymbiosus DSM 3599.</title>
        <authorList>
            <person name="Chen S.-C."/>
            <person name="You Y.-T."/>
            <person name="Zhou Y.-Z."/>
            <person name="Lai M.-C."/>
        </authorList>
    </citation>
    <scope>NUCLEOTIDE SEQUENCE</scope>
    <source>
        <strain evidence="14">DSM 3599</strain>
    </source>
</reference>
<evidence type="ECO:0000256" key="11">
    <source>
        <dbReference type="PIRSR" id="PIRSR016496-1"/>
    </source>
</evidence>
<evidence type="ECO:0000313" key="14">
    <source>
        <dbReference type="EMBL" id="UUX93445.1"/>
    </source>
</evidence>
<evidence type="ECO:0000256" key="10">
    <source>
        <dbReference type="PIRNR" id="PIRNR016496"/>
    </source>
</evidence>
<dbReference type="PRINTS" id="PR00474">
    <property type="entry name" value="GLU5KINASE"/>
</dbReference>
<dbReference type="InterPro" id="IPR036393">
    <property type="entry name" value="AceGlu_kinase-like_sf"/>
</dbReference>